<dbReference type="EMBL" id="BK014841">
    <property type="protein sequence ID" value="DAD78272.1"/>
    <property type="molecule type" value="Genomic_DNA"/>
</dbReference>
<protein>
    <submittedName>
        <fullName evidence="1">Uncharacterized protein</fullName>
    </submittedName>
</protein>
<accession>A0A8S5M7W7</accession>
<reference evidence="1" key="1">
    <citation type="journal article" date="2021" name="Proc. Natl. Acad. Sci. U.S.A.">
        <title>A Catalog of Tens of Thousands of Viruses from Human Metagenomes Reveals Hidden Associations with Chronic Diseases.</title>
        <authorList>
            <person name="Tisza M.J."/>
            <person name="Buck C.B."/>
        </authorList>
    </citation>
    <scope>NUCLEOTIDE SEQUENCE</scope>
    <source>
        <strain evidence="1">CtzVd36</strain>
    </source>
</reference>
<sequence>MTFTVYTSFDIPFLTEYSTHSEPHRPALRATYSII</sequence>
<evidence type="ECO:0000313" key="1">
    <source>
        <dbReference type="EMBL" id="DAD78272.1"/>
    </source>
</evidence>
<proteinExistence type="predicted"/>
<organism evidence="1">
    <name type="scientific">Siphoviridae sp. ctzVd36</name>
    <dbReference type="NCBI Taxonomy" id="2826530"/>
    <lineage>
        <taxon>Viruses</taxon>
        <taxon>Duplodnaviria</taxon>
        <taxon>Heunggongvirae</taxon>
        <taxon>Uroviricota</taxon>
        <taxon>Caudoviricetes</taxon>
    </lineage>
</organism>
<name>A0A8S5M7W7_9CAUD</name>